<dbReference type="EMBL" id="RJMB01000001">
    <property type="protein sequence ID" value="RNL87370.1"/>
    <property type="molecule type" value="Genomic_DNA"/>
</dbReference>
<sequence>MAVPSALGRLDARLIGPGANTGERLLCYGTSLAGAALSVAAAAAGGGLSVLGLLVIAAVALDLYGGAVANATATAKRWWHRPGRTARHHFTFVACHVQPFLLALVVPGFGWAAAGLSYGTVTGSAAVVLAVPAWLRRPTAFAMAALALTVVATLTAVPTELAWFVPVLLIKLLLAHLLFEKG</sequence>
<keyword evidence="1" id="KW-1133">Transmembrane helix</keyword>
<feature type="transmembrane region" description="Helical" evidence="1">
    <location>
        <begin position="90"/>
        <end position="110"/>
    </location>
</feature>
<name>A0A3N0EHK2_9ACTN</name>
<feature type="transmembrane region" description="Helical" evidence="1">
    <location>
        <begin position="50"/>
        <end position="69"/>
    </location>
</feature>
<dbReference type="AlphaFoldDB" id="A0A3N0EHK2"/>
<proteinExistence type="predicted"/>
<gene>
    <name evidence="2" type="ORF">EFW17_00630</name>
</gene>
<dbReference type="OrthoDB" id="3436985at2"/>
<organism evidence="2 3">
    <name type="scientific">Halostreptopolyspora alba</name>
    <dbReference type="NCBI Taxonomy" id="2487137"/>
    <lineage>
        <taxon>Bacteria</taxon>
        <taxon>Bacillati</taxon>
        <taxon>Actinomycetota</taxon>
        <taxon>Actinomycetes</taxon>
        <taxon>Streptosporangiales</taxon>
        <taxon>Nocardiopsidaceae</taxon>
        <taxon>Halostreptopolyspora</taxon>
    </lineage>
</organism>
<evidence type="ECO:0000313" key="3">
    <source>
        <dbReference type="Proteomes" id="UP000269198"/>
    </source>
</evidence>
<comment type="caution">
    <text evidence="2">The sequence shown here is derived from an EMBL/GenBank/DDBJ whole genome shotgun (WGS) entry which is preliminary data.</text>
</comment>
<keyword evidence="1" id="KW-0472">Membrane</keyword>
<accession>A0A3N0EHK2</accession>
<protein>
    <submittedName>
        <fullName evidence="2">Uncharacterized protein</fullName>
    </submittedName>
</protein>
<evidence type="ECO:0000256" key="1">
    <source>
        <dbReference type="SAM" id="Phobius"/>
    </source>
</evidence>
<reference evidence="2 3" key="1">
    <citation type="submission" date="2018-11" db="EMBL/GenBank/DDBJ databases">
        <title>The genome draft of YIM 96095.</title>
        <authorList>
            <person name="Tang S.-K."/>
            <person name="Chunyu W.-X."/>
            <person name="Feng Y.-Z."/>
        </authorList>
    </citation>
    <scope>NUCLEOTIDE SEQUENCE [LARGE SCALE GENOMIC DNA]</scope>
    <source>
        <strain evidence="2 3">YIM 96095</strain>
    </source>
</reference>
<evidence type="ECO:0000313" key="2">
    <source>
        <dbReference type="EMBL" id="RNL87370.1"/>
    </source>
</evidence>
<dbReference type="RefSeq" id="WP_123199235.1">
    <property type="nucleotide sequence ID" value="NZ_RJMB01000001.1"/>
</dbReference>
<keyword evidence="1" id="KW-0812">Transmembrane</keyword>
<keyword evidence="3" id="KW-1185">Reference proteome</keyword>
<dbReference type="Proteomes" id="UP000269198">
    <property type="component" value="Unassembled WGS sequence"/>
</dbReference>
<feature type="transmembrane region" description="Helical" evidence="1">
    <location>
        <begin position="116"/>
        <end position="135"/>
    </location>
</feature>